<keyword evidence="2" id="KW-0808">Transferase</keyword>
<dbReference type="PANTHER" id="PTHR31286">
    <property type="entry name" value="GLYCINE-RICH CELL WALL STRUCTURAL PROTEIN 1.8-LIKE"/>
    <property type="match status" value="1"/>
</dbReference>
<evidence type="ECO:0000313" key="2">
    <source>
        <dbReference type="EMBL" id="GJT16951.1"/>
    </source>
</evidence>
<proteinExistence type="predicted"/>
<evidence type="ECO:0000313" key="3">
    <source>
        <dbReference type="Proteomes" id="UP001151760"/>
    </source>
</evidence>
<evidence type="ECO:0000256" key="1">
    <source>
        <dbReference type="SAM" id="SignalP"/>
    </source>
</evidence>
<keyword evidence="2" id="KW-0695">RNA-directed DNA polymerase</keyword>
<dbReference type="GO" id="GO:0003964">
    <property type="term" value="F:RNA-directed DNA polymerase activity"/>
    <property type="evidence" value="ECO:0007669"/>
    <property type="project" value="UniProtKB-KW"/>
</dbReference>
<reference evidence="2" key="1">
    <citation type="journal article" date="2022" name="Int. J. Mol. Sci.">
        <title>Draft Genome of Tanacetum Coccineum: Genomic Comparison of Closely Related Tanacetum-Family Plants.</title>
        <authorList>
            <person name="Yamashiro T."/>
            <person name="Shiraishi A."/>
            <person name="Nakayama K."/>
            <person name="Satake H."/>
        </authorList>
    </citation>
    <scope>NUCLEOTIDE SEQUENCE</scope>
</reference>
<sequence length="451" mass="50456">MLKLVLVFFSKLVYRGLNSSSEWQWFIRNHPLIFRKWNSDVDLLKEDVGNVLVWVKLHGVPITAFSEDGLSAIATKVGTPLMLDSYTSGMCLQSWGKSSYAREECSKNIGLGVVKNLKKPSQTSRGVLVGPKVSFKPHKEYRPVPKMQTANSSGNKKKGVVPTNEVISMLVMSSPNHPTSNIEDAFSSNFPDYISASPDHVSASPRKTYSSSSNNSFCVVPIVSPTLSLFHDDPYMKVMHAYYAKESPIPPPTIVLPSTMLSSMFNPQEFFLPEELLSPKKQGHNQSFSSTFALPQEFEMGESSRKTSLERHEEKIEEILNHLDELSLNRIEHIEDKIEGLGKGRIARLAFRIANLEQLIEEKSKSMPPKRMSTSVKQAMTQAAIRKLVVTCLHSLEDTQQCQPINFKGSEGAVGLICWFERTELVFSRSNCIEDCKVKFATGTLTEEALS</sequence>
<dbReference type="EMBL" id="BQNB010013517">
    <property type="protein sequence ID" value="GJT16951.1"/>
    <property type="molecule type" value="Genomic_DNA"/>
</dbReference>
<comment type="caution">
    <text evidence="2">The sequence shown here is derived from an EMBL/GenBank/DDBJ whole genome shotgun (WGS) entry which is preliminary data.</text>
</comment>
<keyword evidence="1" id="KW-0732">Signal</keyword>
<gene>
    <name evidence="2" type="ORF">Tco_0875657</name>
</gene>
<keyword evidence="3" id="KW-1185">Reference proteome</keyword>
<feature type="signal peptide" evidence="1">
    <location>
        <begin position="1"/>
        <end position="15"/>
    </location>
</feature>
<dbReference type="InterPro" id="IPR040256">
    <property type="entry name" value="At4g02000-like"/>
</dbReference>
<dbReference type="PANTHER" id="PTHR31286:SF99">
    <property type="entry name" value="DUF4283 DOMAIN-CONTAINING PROTEIN"/>
    <property type="match status" value="1"/>
</dbReference>
<reference evidence="2" key="2">
    <citation type="submission" date="2022-01" db="EMBL/GenBank/DDBJ databases">
        <authorList>
            <person name="Yamashiro T."/>
            <person name="Shiraishi A."/>
            <person name="Satake H."/>
            <person name="Nakayama K."/>
        </authorList>
    </citation>
    <scope>NUCLEOTIDE SEQUENCE</scope>
</reference>
<name>A0ABQ5BSX7_9ASTR</name>
<accession>A0ABQ5BSX7</accession>
<organism evidence="2 3">
    <name type="scientific">Tanacetum coccineum</name>
    <dbReference type="NCBI Taxonomy" id="301880"/>
    <lineage>
        <taxon>Eukaryota</taxon>
        <taxon>Viridiplantae</taxon>
        <taxon>Streptophyta</taxon>
        <taxon>Embryophyta</taxon>
        <taxon>Tracheophyta</taxon>
        <taxon>Spermatophyta</taxon>
        <taxon>Magnoliopsida</taxon>
        <taxon>eudicotyledons</taxon>
        <taxon>Gunneridae</taxon>
        <taxon>Pentapetalae</taxon>
        <taxon>asterids</taxon>
        <taxon>campanulids</taxon>
        <taxon>Asterales</taxon>
        <taxon>Asteraceae</taxon>
        <taxon>Asteroideae</taxon>
        <taxon>Anthemideae</taxon>
        <taxon>Anthemidinae</taxon>
        <taxon>Tanacetum</taxon>
    </lineage>
</organism>
<feature type="chain" id="PRO_5047088906" evidence="1">
    <location>
        <begin position="16"/>
        <end position="451"/>
    </location>
</feature>
<keyword evidence="2" id="KW-0548">Nucleotidyltransferase</keyword>
<dbReference type="Proteomes" id="UP001151760">
    <property type="component" value="Unassembled WGS sequence"/>
</dbReference>
<protein>
    <submittedName>
        <fullName evidence="2">Reverse transcriptase domain-containing protein</fullName>
    </submittedName>
</protein>